<evidence type="ECO:0000313" key="2">
    <source>
        <dbReference type="Proteomes" id="UP000316621"/>
    </source>
</evidence>
<dbReference type="Proteomes" id="UP000316621">
    <property type="component" value="Chromosome 6"/>
</dbReference>
<sequence>MVVMMIQVVDSDLQEKVQNLIEYRSLIKRIAMDNVAWILITWELAARFEMRSEADLLSKYLRDNNVSAKVVATVIFGMWLSKSDAGAMWSLQKPCYHKYIYEKVASVYKPGRRYLHFFVNDAAFII</sequence>
<reference evidence="1 2" key="1">
    <citation type="journal article" date="2018" name="Science">
        <title>The opium poppy genome and morphinan production.</title>
        <authorList>
            <person name="Guo L."/>
            <person name="Winzer T."/>
            <person name="Yang X."/>
            <person name="Li Y."/>
            <person name="Ning Z."/>
            <person name="He Z."/>
            <person name="Teodor R."/>
            <person name="Lu Y."/>
            <person name="Bowser T.A."/>
            <person name="Graham I.A."/>
            <person name="Ye K."/>
        </authorList>
    </citation>
    <scope>NUCLEOTIDE SEQUENCE [LARGE SCALE GENOMIC DNA]</scope>
    <source>
        <strain evidence="2">cv. HN1</strain>
        <tissue evidence="1">Leaves</tissue>
    </source>
</reference>
<gene>
    <name evidence="1" type="ORF">C5167_010417</name>
</gene>
<keyword evidence="2" id="KW-1185">Reference proteome</keyword>
<protein>
    <submittedName>
        <fullName evidence="1">Uncharacterized protein</fullName>
    </submittedName>
</protein>
<dbReference type="EMBL" id="CM010720">
    <property type="protein sequence ID" value="RZC66717.1"/>
    <property type="molecule type" value="Genomic_DNA"/>
</dbReference>
<dbReference type="Gramene" id="RZC66717">
    <property type="protein sequence ID" value="RZC66717"/>
    <property type="gene ID" value="C5167_010417"/>
</dbReference>
<proteinExistence type="predicted"/>
<dbReference type="STRING" id="3469.A0A4Y7K1A9"/>
<organism evidence="1 2">
    <name type="scientific">Papaver somniferum</name>
    <name type="common">Opium poppy</name>
    <dbReference type="NCBI Taxonomy" id="3469"/>
    <lineage>
        <taxon>Eukaryota</taxon>
        <taxon>Viridiplantae</taxon>
        <taxon>Streptophyta</taxon>
        <taxon>Embryophyta</taxon>
        <taxon>Tracheophyta</taxon>
        <taxon>Spermatophyta</taxon>
        <taxon>Magnoliopsida</taxon>
        <taxon>Ranunculales</taxon>
        <taxon>Papaveraceae</taxon>
        <taxon>Papaveroideae</taxon>
        <taxon>Papaver</taxon>
    </lineage>
</organism>
<dbReference type="AlphaFoldDB" id="A0A4Y7K1A9"/>
<name>A0A4Y7K1A9_PAPSO</name>
<evidence type="ECO:0000313" key="1">
    <source>
        <dbReference type="EMBL" id="RZC66717.1"/>
    </source>
</evidence>
<accession>A0A4Y7K1A9</accession>